<proteinExistence type="predicted"/>
<sequence length="38" mass="4346">MTKFSRQYQISVASCSKEIFKATFPDCISLKFNEGKVI</sequence>
<geneLocation type="plasmid" evidence="1">
    <name>pNDM-TJ03</name>
</geneLocation>
<reference evidence="1" key="1">
    <citation type="submission" date="2018-01" db="EMBL/GenBank/DDBJ databases">
        <title>Complete sequencing of a NDM-1 plasmid.</title>
        <authorList>
            <person name="Dong D."/>
            <person name="Jia N."/>
            <person name="Zhang H."/>
            <person name="Zhao H."/>
            <person name="Liu Z."/>
            <person name="Zhu Y."/>
        </authorList>
    </citation>
    <scope>NUCLEOTIDE SEQUENCE</scope>
    <source>
        <strain evidence="1">TJ03</strain>
        <plasmid evidence="1">pNDM-TJ03</plasmid>
    </source>
</reference>
<name>A0A345WYD6_KLEPN</name>
<evidence type="ECO:0000313" key="1">
    <source>
        <dbReference type="EMBL" id="AXJ98689.1"/>
    </source>
</evidence>
<organism evidence="1">
    <name type="scientific">Klebsiella pneumoniae</name>
    <dbReference type="NCBI Taxonomy" id="573"/>
    <lineage>
        <taxon>Bacteria</taxon>
        <taxon>Pseudomonadati</taxon>
        <taxon>Pseudomonadota</taxon>
        <taxon>Gammaproteobacteria</taxon>
        <taxon>Enterobacterales</taxon>
        <taxon>Enterobacteriaceae</taxon>
        <taxon>Klebsiella/Raoultella group</taxon>
        <taxon>Klebsiella</taxon>
        <taxon>Klebsiella pneumoniae complex</taxon>
    </lineage>
</organism>
<protein>
    <submittedName>
        <fullName evidence="1">Uncharacterized protein</fullName>
    </submittedName>
</protein>
<keyword evidence="1" id="KW-0614">Plasmid</keyword>
<accession>A0A345WYD6</accession>
<dbReference type="AlphaFoldDB" id="A0A345WYD6"/>
<dbReference type="EMBL" id="MG845201">
    <property type="protein sequence ID" value="AXJ98689.1"/>
    <property type="molecule type" value="Genomic_DNA"/>
</dbReference>